<dbReference type="RefSeq" id="WP_151136755.1">
    <property type="nucleotide sequence ID" value="NZ_CP043311.1"/>
</dbReference>
<dbReference type="InterPro" id="IPR011008">
    <property type="entry name" value="Dimeric_a/b-barrel"/>
</dbReference>
<gene>
    <name evidence="2" type="ORF">FXN65_22990</name>
</gene>
<dbReference type="Proteomes" id="UP000327179">
    <property type="component" value="Chromosome"/>
</dbReference>
<proteinExistence type="predicted"/>
<dbReference type="Pfam" id="PF07110">
    <property type="entry name" value="EthD"/>
    <property type="match status" value="1"/>
</dbReference>
<accession>A0A5J6QQX9</accession>
<dbReference type="EMBL" id="CP043311">
    <property type="protein sequence ID" value="QEY64797.1"/>
    <property type="molecule type" value="Genomic_DNA"/>
</dbReference>
<evidence type="ECO:0000313" key="3">
    <source>
        <dbReference type="Proteomes" id="UP000327179"/>
    </source>
</evidence>
<dbReference type="GO" id="GO:0016491">
    <property type="term" value="F:oxidoreductase activity"/>
    <property type="evidence" value="ECO:0007669"/>
    <property type="project" value="InterPro"/>
</dbReference>
<dbReference type="InterPro" id="IPR009799">
    <property type="entry name" value="EthD_dom"/>
</dbReference>
<dbReference type="NCBIfam" id="TIGR02118">
    <property type="entry name" value="EthD family reductase"/>
    <property type="match status" value="1"/>
</dbReference>
<dbReference type="KEGG" id="plal:FXN65_22990"/>
<reference evidence="2 3" key="1">
    <citation type="submission" date="2019-08" db="EMBL/GenBank/DDBJ databases">
        <title>Whole-genome Sequencing of e-waste polymer degrading bacterium Pseudomonas sp. strain PE08.</title>
        <authorList>
            <person name="Kirdat K."/>
            <person name="Debbarma P."/>
            <person name="Narawade N."/>
            <person name="Suyal D."/>
            <person name="Thorat V."/>
            <person name="Shouche Y."/>
            <person name="Goel R."/>
            <person name="Yadav A."/>
        </authorList>
    </citation>
    <scope>NUCLEOTIDE SEQUENCE [LARGE SCALE GENOMIC DNA]</scope>
    <source>
        <strain evidence="2 3">PE08</strain>
    </source>
</reference>
<dbReference type="AlphaFoldDB" id="A0A5J6QQX9"/>
<keyword evidence="3" id="KW-1185">Reference proteome</keyword>
<protein>
    <submittedName>
        <fullName evidence="2">EthD family reductase</fullName>
    </submittedName>
</protein>
<organism evidence="2 3">
    <name type="scientific">Metapseudomonas lalkuanensis</name>
    <dbReference type="NCBI Taxonomy" id="2604832"/>
    <lineage>
        <taxon>Bacteria</taxon>
        <taxon>Pseudomonadati</taxon>
        <taxon>Pseudomonadota</taxon>
        <taxon>Gammaproteobacteria</taxon>
        <taxon>Pseudomonadales</taxon>
        <taxon>Pseudomonadaceae</taxon>
        <taxon>Metapseudomonas</taxon>
    </lineage>
</organism>
<dbReference type="Gene3D" id="3.30.70.100">
    <property type="match status" value="1"/>
</dbReference>
<sequence length="104" mass="11492">MYCFVVAYPNAPGAKFDFTYYCEEHIPLLSRLIGENLVKVEVRKGLAAVDGAVAPFICMANIWVLSVEELRSTLELNGDEISADIPNYTNLAPLLQVDEVLQTA</sequence>
<dbReference type="PANTHER" id="PTHR40260:SF2">
    <property type="entry name" value="BLR8190 PROTEIN"/>
    <property type="match status" value="1"/>
</dbReference>
<evidence type="ECO:0000259" key="1">
    <source>
        <dbReference type="Pfam" id="PF07110"/>
    </source>
</evidence>
<evidence type="ECO:0000313" key="2">
    <source>
        <dbReference type="EMBL" id="QEY64797.1"/>
    </source>
</evidence>
<dbReference type="SUPFAM" id="SSF54909">
    <property type="entry name" value="Dimeric alpha+beta barrel"/>
    <property type="match status" value="1"/>
</dbReference>
<dbReference type="PANTHER" id="PTHR40260">
    <property type="entry name" value="BLR8190 PROTEIN"/>
    <property type="match status" value="1"/>
</dbReference>
<feature type="domain" description="EthD" evidence="1">
    <location>
        <begin position="18"/>
        <end position="89"/>
    </location>
</feature>
<name>A0A5J6QQX9_9GAMM</name>